<dbReference type="AlphaFoldDB" id="A0A6P9CE71"/>
<dbReference type="GeneID" id="117670516"/>
<sequence length="239" mass="25676">MIHEICCFAQGACALSGKNWTQKAQLDKEPAADPRFSAFEGEAGWPNLPAGSPAGEEGRFKGPGALPFHHPRSTLCARLQDLRASRPCIAGPRSREVTMPVNIRDVMQLLCHVSEERKMKAAFKHSGRGALVVGTTAFFGGLMAGPPGLAVGGAIGGLLGAWMTSGQFKPIPQIILELPPVEQQRLYENVCAIIQNLDWTDIAQLTALVMANGALQEKLLGVLTSYITNELRGEIQYGN</sequence>
<dbReference type="InterPro" id="IPR033369">
    <property type="entry name" value="C19orf12"/>
</dbReference>
<evidence type="ECO:0000256" key="1">
    <source>
        <dbReference type="ARBA" id="ARBA00029457"/>
    </source>
</evidence>
<dbReference type="KEGG" id="pgut:117670516"/>
<dbReference type="RefSeq" id="XP_034281622.2">
    <property type="nucleotide sequence ID" value="XM_034425731.2"/>
</dbReference>
<dbReference type="InParanoid" id="A0A6P9CE71"/>
<gene>
    <name evidence="3" type="primary">CUNH19orf12</name>
</gene>
<evidence type="ECO:0000313" key="2">
    <source>
        <dbReference type="Proteomes" id="UP001652622"/>
    </source>
</evidence>
<organism evidence="2 3">
    <name type="scientific">Pantherophis guttatus</name>
    <name type="common">Corn snake</name>
    <name type="synonym">Elaphe guttata</name>
    <dbReference type="NCBI Taxonomy" id="94885"/>
    <lineage>
        <taxon>Eukaryota</taxon>
        <taxon>Metazoa</taxon>
        <taxon>Chordata</taxon>
        <taxon>Craniata</taxon>
        <taxon>Vertebrata</taxon>
        <taxon>Euteleostomi</taxon>
        <taxon>Lepidosauria</taxon>
        <taxon>Squamata</taxon>
        <taxon>Bifurcata</taxon>
        <taxon>Unidentata</taxon>
        <taxon>Episquamata</taxon>
        <taxon>Toxicofera</taxon>
        <taxon>Serpentes</taxon>
        <taxon>Colubroidea</taxon>
        <taxon>Colubridae</taxon>
        <taxon>Colubrinae</taxon>
        <taxon>Pantherophis</taxon>
    </lineage>
</organism>
<proteinExistence type="inferred from homology"/>
<dbReference type="PANTHER" id="PTHR31493:SF1">
    <property type="entry name" value="PROTEIN C19ORF12"/>
    <property type="match status" value="1"/>
</dbReference>
<evidence type="ECO:0000313" key="3">
    <source>
        <dbReference type="RefSeq" id="XP_034281622.2"/>
    </source>
</evidence>
<accession>A0A6P9CE71</accession>
<comment type="similarity">
    <text evidence="1">Belongs to the C19orf12 family.</text>
</comment>
<dbReference type="PANTHER" id="PTHR31493">
    <property type="entry name" value="NAZO FAMILY MEMBER"/>
    <property type="match status" value="1"/>
</dbReference>
<name>A0A6P9CE71_PANGU</name>
<protein>
    <submittedName>
        <fullName evidence="3">Protein C19orf12 homolog</fullName>
    </submittedName>
</protein>
<dbReference type="Pfam" id="PF20721">
    <property type="entry name" value="C19orf12"/>
    <property type="match status" value="1"/>
</dbReference>
<dbReference type="Proteomes" id="UP001652622">
    <property type="component" value="Unplaced"/>
</dbReference>
<dbReference type="OrthoDB" id="5976774at2759"/>
<reference evidence="3" key="1">
    <citation type="submission" date="2025-08" db="UniProtKB">
        <authorList>
            <consortium name="RefSeq"/>
        </authorList>
    </citation>
    <scope>IDENTIFICATION</scope>
    <source>
        <tissue evidence="3">Blood</tissue>
    </source>
</reference>
<keyword evidence="2" id="KW-1185">Reference proteome</keyword>